<accession>A0AAV7W3K1</accession>
<protein>
    <submittedName>
        <fullName evidence="2">Uncharacterized protein</fullName>
    </submittedName>
</protein>
<dbReference type="EMBL" id="JANPWB010000002">
    <property type="protein sequence ID" value="KAJ1206679.1"/>
    <property type="molecule type" value="Genomic_DNA"/>
</dbReference>
<evidence type="ECO:0000313" key="2">
    <source>
        <dbReference type="EMBL" id="KAJ1206679.1"/>
    </source>
</evidence>
<feature type="region of interest" description="Disordered" evidence="1">
    <location>
        <begin position="1"/>
        <end position="53"/>
    </location>
</feature>
<organism evidence="2 3">
    <name type="scientific">Pleurodeles waltl</name>
    <name type="common">Iberian ribbed newt</name>
    <dbReference type="NCBI Taxonomy" id="8319"/>
    <lineage>
        <taxon>Eukaryota</taxon>
        <taxon>Metazoa</taxon>
        <taxon>Chordata</taxon>
        <taxon>Craniata</taxon>
        <taxon>Vertebrata</taxon>
        <taxon>Euteleostomi</taxon>
        <taxon>Amphibia</taxon>
        <taxon>Batrachia</taxon>
        <taxon>Caudata</taxon>
        <taxon>Salamandroidea</taxon>
        <taxon>Salamandridae</taxon>
        <taxon>Pleurodelinae</taxon>
        <taxon>Pleurodeles</taxon>
    </lineage>
</organism>
<name>A0AAV7W3K1_PLEWA</name>
<feature type="compositionally biased region" description="Polar residues" evidence="1">
    <location>
        <begin position="33"/>
        <end position="49"/>
    </location>
</feature>
<proteinExistence type="predicted"/>
<dbReference type="AlphaFoldDB" id="A0AAV7W3K1"/>
<gene>
    <name evidence="2" type="ORF">NDU88_002080</name>
</gene>
<dbReference type="Proteomes" id="UP001066276">
    <property type="component" value="Chromosome 1_2"/>
</dbReference>
<evidence type="ECO:0000256" key="1">
    <source>
        <dbReference type="SAM" id="MobiDB-lite"/>
    </source>
</evidence>
<comment type="caution">
    <text evidence="2">The sequence shown here is derived from an EMBL/GenBank/DDBJ whole genome shotgun (WGS) entry which is preliminary data.</text>
</comment>
<evidence type="ECO:0000313" key="3">
    <source>
        <dbReference type="Proteomes" id="UP001066276"/>
    </source>
</evidence>
<feature type="region of interest" description="Disordered" evidence="1">
    <location>
        <begin position="98"/>
        <end position="158"/>
    </location>
</feature>
<reference evidence="2" key="1">
    <citation type="journal article" date="2022" name="bioRxiv">
        <title>Sequencing and chromosome-scale assembly of the giantPleurodeles waltlgenome.</title>
        <authorList>
            <person name="Brown T."/>
            <person name="Elewa A."/>
            <person name="Iarovenko S."/>
            <person name="Subramanian E."/>
            <person name="Araus A.J."/>
            <person name="Petzold A."/>
            <person name="Susuki M."/>
            <person name="Suzuki K.-i.T."/>
            <person name="Hayashi T."/>
            <person name="Toyoda A."/>
            <person name="Oliveira C."/>
            <person name="Osipova E."/>
            <person name="Leigh N.D."/>
            <person name="Simon A."/>
            <person name="Yun M.H."/>
        </authorList>
    </citation>
    <scope>NUCLEOTIDE SEQUENCE</scope>
    <source>
        <strain evidence="2">20211129_DDA</strain>
        <tissue evidence="2">Liver</tissue>
    </source>
</reference>
<sequence>MAPVGVKPDILSGKPPKFGTRETGSAEVEESPKANQQQTASPTVSQGSGDQRWFFQAASDKRRGSTGLLGDVVLSPTLAAPALAQSLTETVRRFCTHAAAGPAKQRRAQRQTSSKQQVRRYPAVSPGYGFREEGDPQESAVQSGGPRPRPRRKIRSPLCSGRRDDFKELCLWLWCHTSKPQVGLSPSGSITT</sequence>
<keyword evidence="3" id="KW-1185">Reference proteome</keyword>